<accession>A0ABN1JUD8</accession>
<organism evidence="1 2">
    <name type="scientific">Clostridium oceanicum</name>
    <dbReference type="NCBI Taxonomy" id="1543"/>
    <lineage>
        <taxon>Bacteria</taxon>
        <taxon>Bacillati</taxon>
        <taxon>Bacillota</taxon>
        <taxon>Clostridia</taxon>
        <taxon>Eubacteriales</taxon>
        <taxon>Clostridiaceae</taxon>
        <taxon>Clostridium</taxon>
    </lineage>
</organism>
<evidence type="ECO:0000313" key="2">
    <source>
        <dbReference type="Proteomes" id="UP001501510"/>
    </source>
</evidence>
<evidence type="ECO:0000313" key="1">
    <source>
        <dbReference type="EMBL" id="GAA0746390.1"/>
    </source>
</evidence>
<keyword evidence="2" id="KW-1185">Reference proteome</keyword>
<dbReference type="RefSeq" id="WP_343763582.1">
    <property type="nucleotide sequence ID" value="NZ_BAAACG010000019.1"/>
</dbReference>
<protein>
    <recommendedName>
        <fullName evidence="3">Transposase</fullName>
    </recommendedName>
</protein>
<reference evidence="1 2" key="1">
    <citation type="journal article" date="2019" name="Int. J. Syst. Evol. Microbiol.">
        <title>The Global Catalogue of Microorganisms (GCM) 10K type strain sequencing project: providing services to taxonomists for standard genome sequencing and annotation.</title>
        <authorList>
            <consortium name="The Broad Institute Genomics Platform"/>
            <consortium name="The Broad Institute Genome Sequencing Center for Infectious Disease"/>
            <person name="Wu L."/>
            <person name="Ma J."/>
        </authorList>
    </citation>
    <scope>NUCLEOTIDE SEQUENCE [LARGE SCALE GENOMIC DNA]</scope>
    <source>
        <strain evidence="1 2">JCM 1407</strain>
    </source>
</reference>
<gene>
    <name evidence="1" type="ORF">GCM10008906_33920</name>
</gene>
<comment type="caution">
    <text evidence="1">The sequence shown here is derived from an EMBL/GenBank/DDBJ whole genome shotgun (WGS) entry which is preliminary data.</text>
</comment>
<proteinExistence type="predicted"/>
<sequence>MTSNISKTIKETFEKSRKEGLEIGIEKGEKNKAIEIAKNLLDVLNDEIISEKTGLTIEEVKKLREND</sequence>
<evidence type="ECO:0008006" key="3">
    <source>
        <dbReference type="Google" id="ProtNLM"/>
    </source>
</evidence>
<name>A0ABN1JUD8_9CLOT</name>
<dbReference type="Proteomes" id="UP001501510">
    <property type="component" value="Unassembled WGS sequence"/>
</dbReference>
<dbReference type="EMBL" id="BAAACG010000019">
    <property type="protein sequence ID" value="GAA0746390.1"/>
    <property type="molecule type" value="Genomic_DNA"/>
</dbReference>